<dbReference type="EMBL" id="CM044704">
    <property type="protein sequence ID" value="KAI5666772.1"/>
    <property type="molecule type" value="Genomic_DNA"/>
</dbReference>
<sequence>MLGIFAYKAAALVQVYRDNEDLQFIFPENEERQGKQEKRATRPVDSLARSTWILVWEMLIFTVSQRRRKSQRICGRRFTSMLFTLHMATICLRMMKMHCSTTWLETSSQRHKQRDG</sequence>
<proteinExistence type="predicted"/>
<comment type="caution">
    <text evidence="1">The sequence shown here is derived from an EMBL/GenBank/DDBJ whole genome shotgun (WGS) entry which is preliminary data.</text>
</comment>
<evidence type="ECO:0000313" key="2">
    <source>
        <dbReference type="Proteomes" id="UP001060085"/>
    </source>
</evidence>
<evidence type="ECO:0000313" key="1">
    <source>
        <dbReference type="EMBL" id="KAI5666772.1"/>
    </source>
</evidence>
<protein>
    <submittedName>
        <fullName evidence="1">Uncharacterized protein</fullName>
    </submittedName>
</protein>
<accession>A0ACC0B2G5</accession>
<keyword evidence="2" id="KW-1185">Reference proteome</keyword>
<gene>
    <name evidence="1" type="ORF">M9H77_16625</name>
</gene>
<reference evidence="2" key="1">
    <citation type="journal article" date="2023" name="Nat. Plants">
        <title>Single-cell RNA sequencing provides a high-resolution roadmap for understanding the multicellular compartmentation of specialized metabolism.</title>
        <authorList>
            <person name="Sun S."/>
            <person name="Shen X."/>
            <person name="Li Y."/>
            <person name="Li Y."/>
            <person name="Wang S."/>
            <person name="Li R."/>
            <person name="Zhang H."/>
            <person name="Shen G."/>
            <person name="Guo B."/>
            <person name="Wei J."/>
            <person name="Xu J."/>
            <person name="St-Pierre B."/>
            <person name="Chen S."/>
            <person name="Sun C."/>
        </authorList>
    </citation>
    <scope>NUCLEOTIDE SEQUENCE [LARGE SCALE GENOMIC DNA]</scope>
</reference>
<dbReference type="Proteomes" id="UP001060085">
    <property type="component" value="Linkage Group LG04"/>
</dbReference>
<organism evidence="1 2">
    <name type="scientific">Catharanthus roseus</name>
    <name type="common">Madagascar periwinkle</name>
    <name type="synonym">Vinca rosea</name>
    <dbReference type="NCBI Taxonomy" id="4058"/>
    <lineage>
        <taxon>Eukaryota</taxon>
        <taxon>Viridiplantae</taxon>
        <taxon>Streptophyta</taxon>
        <taxon>Embryophyta</taxon>
        <taxon>Tracheophyta</taxon>
        <taxon>Spermatophyta</taxon>
        <taxon>Magnoliopsida</taxon>
        <taxon>eudicotyledons</taxon>
        <taxon>Gunneridae</taxon>
        <taxon>Pentapetalae</taxon>
        <taxon>asterids</taxon>
        <taxon>lamiids</taxon>
        <taxon>Gentianales</taxon>
        <taxon>Apocynaceae</taxon>
        <taxon>Rauvolfioideae</taxon>
        <taxon>Vinceae</taxon>
        <taxon>Catharanthinae</taxon>
        <taxon>Catharanthus</taxon>
    </lineage>
</organism>
<name>A0ACC0B2G5_CATRO</name>